<dbReference type="Proteomes" id="UP000316626">
    <property type="component" value="Unassembled WGS sequence"/>
</dbReference>
<evidence type="ECO:0000313" key="2">
    <source>
        <dbReference type="Proteomes" id="UP000316626"/>
    </source>
</evidence>
<dbReference type="EMBL" id="VDGI01000013">
    <property type="protein sequence ID" value="TQR19408.1"/>
    <property type="molecule type" value="Genomic_DNA"/>
</dbReference>
<organism evidence="1 2">
    <name type="scientific">Psychrobacillus vulpis</name>
    <dbReference type="NCBI Taxonomy" id="2325572"/>
    <lineage>
        <taxon>Bacteria</taxon>
        <taxon>Bacillati</taxon>
        <taxon>Bacillota</taxon>
        <taxon>Bacilli</taxon>
        <taxon>Bacillales</taxon>
        <taxon>Bacillaceae</taxon>
        <taxon>Psychrobacillus</taxon>
    </lineage>
</organism>
<reference evidence="1 2" key="1">
    <citation type="submission" date="2019-06" db="EMBL/GenBank/DDBJ databases">
        <title>Psychrobacillus vulpis sp. nov., a new species isolated from feces of a red fox that inhabits in The Tablas de Daimiel Natural Park, Albacete, Spain.</title>
        <authorList>
            <person name="Rodriguez M."/>
            <person name="Reina J.C."/>
            <person name="Bejar V."/>
            <person name="Llamas I."/>
        </authorList>
    </citation>
    <scope>NUCLEOTIDE SEQUENCE [LARGE SCALE GENOMIC DNA]</scope>
    <source>
        <strain evidence="1 2">Z8</strain>
    </source>
</reference>
<accession>A0A544TPM8</accession>
<keyword evidence="2" id="KW-1185">Reference proteome</keyword>
<proteinExistence type="predicted"/>
<dbReference type="AlphaFoldDB" id="A0A544TPM8"/>
<comment type="caution">
    <text evidence="1">The sequence shown here is derived from an EMBL/GenBank/DDBJ whole genome shotgun (WGS) entry which is preliminary data.</text>
</comment>
<gene>
    <name evidence="1" type="ORF">FG384_12205</name>
</gene>
<dbReference type="RefSeq" id="WP_142642886.1">
    <property type="nucleotide sequence ID" value="NZ_VDGI01000013.1"/>
</dbReference>
<dbReference type="OrthoDB" id="3782397at2"/>
<evidence type="ECO:0000313" key="1">
    <source>
        <dbReference type="EMBL" id="TQR19408.1"/>
    </source>
</evidence>
<evidence type="ECO:0008006" key="3">
    <source>
        <dbReference type="Google" id="ProtNLM"/>
    </source>
</evidence>
<sequence length="74" mass="8630">MTCLKVCKGEWKKKNKSFLFFHLELNDVDLEEFKRGNDKFYTLKNGIKAVPQLLIVVDGEGWVRSDDELKVPLD</sequence>
<name>A0A544TPM8_9BACI</name>
<protein>
    <recommendedName>
        <fullName evidence="3">Glutaredoxin family protein</fullName>
    </recommendedName>
</protein>